<dbReference type="Proteomes" id="UP000322667">
    <property type="component" value="Chromosome D13"/>
</dbReference>
<evidence type="ECO:0000313" key="1">
    <source>
        <dbReference type="EMBL" id="TYH33831.1"/>
    </source>
</evidence>
<reference evidence="1 2" key="1">
    <citation type="submission" date="2019-07" db="EMBL/GenBank/DDBJ databases">
        <title>WGS assembly of Gossypium tomentosum.</title>
        <authorList>
            <person name="Chen Z.J."/>
            <person name="Sreedasyam A."/>
            <person name="Ando A."/>
            <person name="Song Q."/>
            <person name="De L."/>
            <person name="Hulse-Kemp A."/>
            <person name="Ding M."/>
            <person name="Ye W."/>
            <person name="Kirkbride R."/>
            <person name="Jenkins J."/>
            <person name="Plott C."/>
            <person name="Lovell J."/>
            <person name="Lin Y.-M."/>
            <person name="Vaughn R."/>
            <person name="Liu B."/>
            <person name="Li W."/>
            <person name="Simpson S."/>
            <person name="Scheffler B."/>
            <person name="Saski C."/>
            <person name="Grover C."/>
            <person name="Hu G."/>
            <person name="Conover J."/>
            <person name="Carlson J."/>
            <person name="Shu S."/>
            <person name="Boston L."/>
            <person name="Williams M."/>
            <person name="Peterson D."/>
            <person name="Mcgee K."/>
            <person name="Jones D."/>
            <person name="Wendel J."/>
            <person name="Stelly D."/>
            <person name="Grimwood J."/>
            <person name="Schmutz J."/>
        </authorList>
    </citation>
    <scope>NUCLEOTIDE SEQUENCE [LARGE SCALE GENOMIC DNA]</scope>
    <source>
        <strain evidence="1">7179.01</strain>
    </source>
</reference>
<accession>A0A5D2HUL1</accession>
<dbReference type="EMBL" id="CM017635">
    <property type="protein sequence ID" value="TYH33831.1"/>
    <property type="molecule type" value="Genomic_DNA"/>
</dbReference>
<name>A0A5D2HUL1_GOSTO</name>
<gene>
    <name evidence="1" type="ORF">ES332_D13G086400v1</name>
</gene>
<protein>
    <submittedName>
        <fullName evidence="1">Uncharacterized protein</fullName>
    </submittedName>
</protein>
<organism evidence="1 2">
    <name type="scientific">Gossypium tomentosum</name>
    <name type="common">Hawaiian cotton</name>
    <name type="synonym">Gossypium sandvicense</name>
    <dbReference type="NCBI Taxonomy" id="34277"/>
    <lineage>
        <taxon>Eukaryota</taxon>
        <taxon>Viridiplantae</taxon>
        <taxon>Streptophyta</taxon>
        <taxon>Embryophyta</taxon>
        <taxon>Tracheophyta</taxon>
        <taxon>Spermatophyta</taxon>
        <taxon>Magnoliopsida</taxon>
        <taxon>eudicotyledons</taxon>
        <taxon>Gunneridae</taxon>
        <taxon>Pentapetalae</taxon>
        <taxon>rosids</taxon>
        <taxon>malvids</taxon>
        <taxon>Malvales</taxon>
        <taxon>Malvaceae</taxon>
        <taxon>Malvoideae</taxon>
        <taxon>Gossypium</taxon>
    </lineage>
</organism>
<sequence>MMISTWDCKAEAQRPPLNTTDIPCVFPTFTTSVLFILGINQERGEIVRVRTTLAFSKRQDQNPESKEKKLTAHFIIYEFYHLREMKSKICPFFFL</sequence>
<keyword evidence="2" id="KW-1185">Reference proteome</keyword>
<evidence type="ECO:0000313" key="2">
    <source>
        <dbReference type="Proteomes" id="UP000322667"/>
    </source>
</evidence>
<dbReference type="AlphaFoldDB" id="A0A5D2HUL1"/>
<proteinExistence type="predicted"/>